<sequence length="40" mass="4696">MSDTYNGEEGIDISSWFFVLSYDKREAFEFGKKQEVRTNA</sequence>
<protein>
    <submittedName>
        <fullName evidence="1">Uncharacterized protein</fullName>
    </submittedName>
</protein>
<keyword evidence="2" id="KW-1185">Reference proteome</keyword>
<organism evidence="1 2">
    <name type="scientific">Methanophagales virus GBV302</name>
    <dbReference type="NCBI Taxonomy" id="2999281"/>
    <lineage>
        <taxon>Viruses</taxon>
        <taxon>Duplodnaviria</taxon>
        <taxon>Heunggongvirae</taxon>
        <taxon>Uroviricota</taxon>
        <taxon>Caudoviricetes</taxon>
        <taxon>Nakonvirales</taxon>
        <taxon>Ekchuahviridae</taxon>
        <taxon>Kukulkanvirus</taxon>
        <taxon>Kukulkanvirus mexicoense</taxon>
    </lineage>
</organism>
<reference evidence="1 2" key="1">
    <citation type="submission" date="2022-10" db="EMBL/GenBank/DDBJ databases">
        <title>Evolutionary Diversification of Methanotrophic Ca. Methanophagales (ANME-1) and Their Expansive Virome.</title>
        <authorList>
            <person name="Laso-Perez R."/>
            <person name="Wu F."/>
            <person name="Cremiere A."/>
            <person name="Speth D.R."/>
            <person name="Magyar J.S."/>
            <person name="Krupovic M."/>
            <person name="Orphan V.J."/>
        </authorList>
    </citation>
    <scope>NUCLEOTIDE SEQUENCE [LARGE SCALE GENOMIC DNA]</scope>
</reference>
<dbReference type="Proteomes" id="UP001156237">
    <property type="component" value="Segment"/>
</dbReference>
<proteinExistence type="predicted"/>
<dbReference type="EMBL" id="OP880253">
    <property type="protein sequence ID" value="WAE39573.1"/>
    <property type="molecule type" value="Genomic_DNA"/>
</dbReference>
<evidence type="ECO:0000313" key="2">
    <source>
        <dbReference type="Proteomes" id="UP001156237"/>
    </source>
</evidence>
<accession>A0A9E8VG79</accession>
<gene>
    <name evidence="1" type="ORF">FHOMOCKG_00045</name>
</gene>
<evidence type="ECO:0000313" key="1">
    <source>
        <dbReference type="EMBL" id="WAE39573.1"/>
    </source>
</evidence>
<name>A0A9E8VG79_9CAUD</name>